<dbReference type="EC" id="2.3.-.-" evidence="3"/>
<proteinExistence type="predicted"/>
<dbReference type="EMBL" id="JBHLZP010001214">
    <property type="protein sequence ID" value="MFB9840633.1"/>
    <property type="molecule type" value="Genomic_DNA"/>
</dbReference>
<dbReference type="Gene3D" id="3.40.630.30">
    <property type="match status" value="1"/>
</dbReference>
<dbReference type="GO" id="GO:0016746">
    <property type="term" value="F:acyltransferase activity"/>
    <property type="evidence" value="ECO:0007669"/>
    <property type="project" value="UniProtKB-KW"/>
</dbReference>
<dbReference type="RefSeq" id="WP_378213860.1">
    <property type="nucleotide sequence ID" value="NZ_JBHLZP010001214.1"/>
</dbReference>
<dbReference type="SUPFAM" id="SSF55729">
    <property type="entry name" value="Acyl-CoA N-acyltransferases (Nat)"/>
    <property type="match status" value="1"/>
</dbReference>
<evidence type="ECO:0000313" key="3">
    <source>
        <dbReference type="EMBL" id="MFB9840633.1"/>
    </source>
</evidence>
<organism evidence="3 4">
    <name type="scientific">Actinoallomurus acaciae</name>
    <dbReference type="NCBI Taxonomy" id="502577"/>
    <lineage>
        <taxon>Bacteria</taxon>
        <taxon>Bacillati</taxon>
        <taxon>Actinomycetota</taxon>
        <taxon>Actinomycetes</taxon>
        <taxon>Streptosporangiales</taxon>
        <taxon>Thermomonosporaceae</taxon>
        <taxon>Actinoallomurus</taxon>
    </lineage>
</organism>
<reference evidence="3 4" key="1">
    <citation type="submission" date="2024-09" db="EMBL/GenBank/DDBJ databases">
        <authorList>
            <person name="Sun Q."/>
            <person name="Mori K."/>
        </authorList>
    </citation>
    <scope>NUCLEOTIDE SEQUENCE [LARGE SCALE GENOMIC DNA]</scope>
    <source>
        <strain evidence="3 4">TBRC 0563</strain>
    </source>
</reference>
<keyword evidence="4" id="KW-1185">Reference proteome</keyword>
<feature type="domain" description="N-acetyltransferase" evidence="2">
    <location>
        <begin position="23"/>
        <end position="167"/>
    </location>
</feature>
<feature type="region of interest" description="Disordered" evidence="1">
    <location>
        <begin position="24"/>
        <end position="51"/>
    </location>
</feature>
<dbReference type="CDD" id="cd04301">
    <property type="entry name" value="NAT_SF"/>
    <property type="match status" value="1"/>
</dbReference>
<keyword evidence="3" id="KW-0808">Transferase</keyword>
<sequence length="167" mass="18434">MGDGRRPRRLDPVLLTPALTGALKERDGTRDPQATPQWSRSLPADLGHPGNDAVRRRLAMWERERSGAVLVAENDARPVAAVPYLEREGRCGRVVALVTSAECRERGIVRRLIEAAERVAADLGRVRMEVTSARHRAKSDPFHRSLGYVAASATSRTFPRVCFVDLG</sequence>
<evidence type="ECO:0000259" key="2">
    <source>
        <dbReference type="PROSITE" id="PS51186"/>
    </source>
</evidence>
<dbReference type="Pfam" id="PF00583">
    <property type="entry name" value="Acetyltransf_1"/>
    <property type="match status" value="1"/>
</dbReference>
<name>A0ABV5Z111_9ACTN</name>
<dbReference type="InterPro" id="IPR016181">
    <property type="entry name" value="Acyl_CoA_acyltransferase"/>
</dbReference>
<dbReference type="InterPro" id="IPR000182">
    <property type="entry name" value="GNAT_dom"/>
</dbReference>
<evidence type="ECO:0000313" key="4">
    <source>
        <dbReference type="Proteomes" id="UP001589627"/>
    </source>
</evidence>
<comment type="caution">
    <text evidence="3">The sequence shown here is derived from an EMBL/GenBank/DDBJ whole genome shotgun (WGS) entry which is preliminary data.</text>
</comment>
<accession>A0ABV5Z111</accession>
<keyword evidence="3" id="KW-0012">Acyltransferase</keyword>
<evidence type="ECO:0000256" key="1">
    <source>
        <dbReference type="SAM" id="MobiDB-lite"/>
    </source>
</evidence>
<protein>
    <submittedName>
        <fullName evidence="3">GNAT family N-acetyltransferase</fullName>
        <ecNumber evidence="3">2.3.-.-</ecNumber>
    </submittedName>
</protein>
<dbReference type="Proteomes" id="UP001589627">
    <property type="component" value="Unassembled WGS sequence"/>
</dbReference>
<gene>
    <name evidence="3" type="ORF">ACFFNX_51700</name>
</gene>
<dbReference type="PROSITE" id="PS51186">
    <property type="entry name" value="GNAT"/>
    <property type="match status" value="1"/>
</dbReference>